<dbReference type="PANTHER" id="PTHR22847">
    <property type="entry name" value="WD40 REPEAT PROTEIN"/>
    <property type="match status" value="1"/>
</dbReference>
<dbReference type="InterPro" id="IPR015943">
    <property type="entry name" value="WD40/YVTN_repeat-like_dom_sf"/>
</dbReference>
<reference evidence="5" key="1">
    <citation type="submission" date="2021-05" db="EMBL/GenBank/DDBJ databases">
        <title>A free-living protist that lacks canonical eukaryotic 1 DNA replication and segregation systems.</title>
        <authorList>
            <person name="Salas-Leiva D.E."/>
            <person name="Tromer E.C."/>
            <person name="Curtis B.A."/>
            <person name="Jerlstrom-Hultqvist J."/>
            <person name="Kolisko M."/>
            <person name="Yi Z."/>
            <person name="Salas-Leiva J.S."/>
            <person name="Gallot-Lavallee L."/>
            <person name="Kops G.J.P.L."/>
            <person name="Archibald J.M."/>
            <person name="Simpson A.G.B."/>
            <person name="Roger A.J."/>
        </authorList>
    </citation>
    <scope>NUCLEOTIDE SEQUENCE</scope>
    <source>
        <strain evidence="5">BICM</strain>
    </source>
</reference>
<dbReference type="PROSITE" id="PS00678">
    <property type="entry name" value="WD_REPEATS_1"/>
    <property type="match status" value="2"/>
</dbReference>
<evidence type="ECO:0000313" key="6">
    <source>
        <dbReference type="Proteomes" id="UP000717585"/>
    </source>
</evidence>
<dbReference type="PROSITE" id="PS50082">
    <property type="entry name" value="WD_REPEATS_2"/>
    <property type="match status" value="6"/>
</dbReference>
<feature type="region of interest" description="Disordered" evidence="4">
    <location>
        <begin position="270"/>
        <end position="289"/>
    </location>
</feature>
<feature type="repeat" description="WD" evidence="3">
    <location>
        <begin position="1282"/>
        <end position="1310"/>
    </location>
</feature>
<feature type="repeat" description="WD" evidence="3">
    <location>
        <begin position="1234"/>
        <end position="1275"/>
    </location>
</feature>
<gene>
    <name evidence="5" type="ORF">J8273_5628</name>
</gene>
<feature type="repeat" description="WD" evidence="3">
    <location>
        <begin position="1113"/>
        <end position="1144"/>
    </location>
</feature>
<feature type="compositionally biased region" description="Basic and acidic residues" evidence="4">
    <location>
        <begin position="15"/>
        <end position="32"/>
    </location>
</feature>
<organism evidence="5 6">
    <name type="scientific">Carpediemonas membranifera</name>
    <dbReference type="NCBI Taxonomy" id="201153"/>
    <lineage>
        <taxon>Eukaryota</taxon>
        <taxon>Metamonada</taxon>
        <taxon>Carpediemonas-like organisms</taxon>
        <taxon>Carpediemonas</taxon>
    </lineage>
</organism>
<dbReference type="OrthoDB" id="1068471at2759"/>
<dbReference type="GO" id="GO:1990234">
    <property type="term" value="C:transferase complex"/>
    <property type="evidence" value="ECO:0007669"/>
    <property type="project" value="UniProtKB-ARBA"/>
</dbReference>
<dbReference type="InterPro" id="IPR020472">
    <property type="entry name" value="WD40_PAC1"/>
</dbReference>
<dbReference type="PROSITE" id="PS50294">
    <property type="entry name" value="WD_REPEATS_REGION"/>
    <property type="match status" value="6"/>
</dbReference>
<dbReference type="PANTHER" id="PTHR22847:SF637">
    <property type="entry name" value="WD REPEAT DOMAIN 5B"/>
    <property type="match status" value="1"/>
</dbReference>
<dbReference type="GO" id="GO:0005634">
    <property type="term" value="C:nucleus"/>
    <property type="evidence" value="ECO:0007669"/>
    <property type="project" value="TreeGrafter"/>
</dbReference>
<name>A0A8J6E9A0_9EUKA</name>
<evidence type="ECO:0000313" key="5">
    <source>
        <dbReference type="EMBL" id="KAG9393025.1"/>
    </source>
</evidence>
<proteinExistence type="predicted"/>
<dbReference type="Pfam" id="PF00400">
    <property type="entry name" value="WD40"/>
    <property type="match status" value="7"/>
</dbReference>
<dbReference type="InterPro" id="IPR001680">
    <property type="entry name" value="WD40_rpt"/>
</dbReference>
<evidence type="ECO:0000256" key="2">
    <source>
        <dbReference type="ARBA" id="ARBA00022737"/>
    </source>
</evidence>
<dbReference type="CDD" id="cd00200">
    <property type="entry name" value="WD40"/>
    <property type="match status" value="1"/>
</dbReference>
<accession>A0A8J6E9A0</accession>
<comment type="caution">
    <text evidence="5">The sequence shown here is derived from an EMBL/GenBank/DDBJ whole genome shotgun (WGS) entry which is preliminary data.</text>
</comment>
<dbReference type="SMART" id="SM00320">
    <property type="entry name" value="WD40"/>
    <property type="match status" value="7"/>
</dbReference>
<dbReference type="PRINTS" id="PR00320">
    <property type="entry name" value="GPROTEINBRPT"/>
</dbReference>
<dbReference type="Proteomes" id="UP000717585">
    <property type="component" value="Unassembled WGS sequence"/>
</dbReference>
<dbReference type="InterPro" id="IPR019775">
    <property type="entry name" value="WD40_repeat_CS"/>
</dbReference>
<sequence length="1396" mass="152624">MERGAGDDASSISSSDRDSAQSSARLEEAPELRLEDEDMINEASSDINRYVYATRYVPPVVIPAVTRDAALEDAENHLRGAARRDTTAPIAKIPRRSAGKGTKVLISLKRMKMKDVSFVRGQLRAYREIKSMLDRKELAHGQSADLPATADTVPRDVEAVEPRRIAKYSQLVKEINRIDRVIENSAREWNQLANEVDQRLAALGQNIRHPTPGDNPEVARSNRPKQTTKAEERQENYTLNNDNQTLRGRAAALNHALAQLHINAPALPEAVREPEPAQPSVPGNTGNQQKCRAEWDALWEMNIALETQNTELQLICDDRVQRIETVLSALEDDMAIGDQGHDSDDGGPEGEQSQHSGAGHYLGVGLYGHRGSTGVGSYDAGFIEADALLDAAIAWLRAIEVGPSDTQPEQALVDAYRRSLAVTADIPGDIPTLLRHVYFRHVGGVMPSVQQPEVIKATPADLEELSALLNGIPPLKPTAQALLDRVRTILTEGLPLSMNVELVEGQDLPVALHTLLQGTLWAIMMQGGANPDLTDESRNSMLYGYEDTDKALWFLCKKFFFTHQVAEKDGEVVFNSGGDGIFASDCHRLYAGRVFEVMVGFGDGKYELIRVPPIVRIFGMGTIGLIMLTPRGVYSFHRARETLVDERHPTDRAEWPVRVAFRHCPRVAEYEASLPVWHKHELVFDVGLTRSTCVLLTPAGAVSLGNEWLVEQDYSLEEICMFRPMPLPNDFIPTRVTMTGTGAILSTGDRQMIGGDIATLGRRLPRGTFTDLHFRVDSASGNSHFTLLNSGSEVLFVGRSTPAVHASVLLPSSIGRNDICADPTPLRFPEGTTSYHIDPFFVVITHSGFTDMYKESSVDGDWSVLTRTVEAGPSAVSMPMQPSIPHIYLITGSDWLRVDLMDTDKTPQSMRDTRGQVYPMVPALLSEEGSVNSGEELVDVQDTPIAQIDPATMEALQRVVEFVSDSTQDPMLSVTASNPDIAVTIDNLGDLTVTPVDAEVSGMIAQLSPLLATHDIQEQQASMTPMTELEATLRGQPESVAPRFTVSLTTPQVTVELRFVQQEDGARPWPSSGADTQLFTMNGRPTLWRSGLDSFWVITTFKEPHTATGSTELRVHDDLVLCVAILPNNTLVTGSGDRTLVLWDPSGRVTDSVRHTEEVLSLAASPDGTSIALGGERTIQLWSPTEGITGVLTGHRYGVCALAFSHDGRTLYSGANDNSVKVWDVAAAECVRTMEGHTDFVRSIALSPDGRLLASGSADKTIRVTDTETGAIMKTLDLQHEVFSVAFSPDGTLLASGTSDTSVALWQTETWSMRELPGHRSFITYVAFDPDGTLASASDDRTVKLWDVEIGQCLETLEGHSERVTCLAFSADGSRLLSGAADTTARLWTLQERELV</sequence>
<protein>
    <submittedName>
        <fullName evidence="5">WD domain, G-beta repeat</fullName>
    </submittedName>
</protein>
<dbReference type="SUPFAM" id="SSF50978">
    <property type="entry name" value="WD40 repeat-like"/>
    <property type="match status" value="1"/>
</dbReference>
<dbReference type="EMBL" id="JAHDYR010000027">
    <property type="protein sequence ID" value="KAG9393025.1"/>
    <property type="molecule type" value="Genomic_DNA"/>
</dbReference>
<dbReference type="InterPro" id="IPR036322">
    <property type="entry name" value="WD40_repeat_dom_sf"/>
</dbReference>
<feature type="region of interest" description="Disordered" evidence="4">
    <location>
        <begin position="333"/>
        <end position="359"/>
    </location>
</feature>
<feature type="repeat" description="WD" evidence="3">
    <location>
        <begin position="1316"/>
        <end position="1356"/>
    </location>
</feature>
<feature type="region of interest" description="Disordered" evidence="4">
    <location>
        <begin position="1"/>
        <end position="32"/>
    </location>
</feature>
<feature type="repeat" description="WD" evidence="3">
    <location>
        <begin position="1192"/>
        <end position="1233"/>
    </location>
</feature>
<evidence type="ECO:0000256" key="4">
    <source>
        <dbReference type="SAM" id="MobiDB-lite"/>
    </source>
</evidence>
<keyword evidence="6" id="KW-1185">Reference proteome</keyword>
<dbReference type="Gene3D" id="2.130.10.10">
    <property type="entry name" value="YVTN repeat-like/Quinoprotein amine dehydrogenase"/>
    <property type="match status" value="3"/>
</dbReference>
<feature type="repeat" description="WD" evidence="3">
    <location>
        <begin position="1357"/>
        <end position="1396"/>
    </location>
</feature>
<feature type="region of interest" description="Disordered" evidence="4">
    <location>
        <begin position="206"/>
        <end position="243"/>
    </location>
</feature>
<keyword evidence="2" id="KW-0677">Repeat</keyword>
<evidence type="ECO:0000256" key="1">
    <source>
        <dbReference type="ARBA" id="ARBA00022574"/>
    </source>
</evidence>
<keyword evidence="1 3" id="KW-0853">WD repeat</keyword>
<evidence type="ECO:0000256" key="3">
    <source>
        <dbReference type="PROSITE-ProRule" id="PRU00221"/>
    </source>
</evidence>